<protein>
    <submittedName>
        <fullName evidence="1">Uncharacterized protein</fullName>
    </submittedName>
</protein>
<comment type="caution">
    <text evidence="1">The sequence shown here is derived from an EMBL/GenBank/DDBJ whole genome shotgun (WGS) entry which is preliminary data.</text>
</comment>
<evidence type="ECO:0000313" key="1">
    <source>
        <dbReference type="EMBL" id="KPP57225.1"/>
    </source>
</evidence>
<dbReference type="AlphaFoldDB" id="A0A0N8JV59"/>
<proteinExistence type="predicted"/>
<dbReference type="Proteomes" id="UP000034805">
    <property type="component" value="Unassembled WGS sequence"/>
</dbReference>
<sequence length="166" mass="18607">MSGLVVHQKWLQIQGEMYPGASRELQRLSDTRWACRYLSCHNLADGLPAVVRVLEKIAGGQTGKKSVDIPGLLLQTDLEFIEFSSCLNLAQAVELVEALICTFKNDRNEQRSQTKEETKLEATCVMSTVGSQAALNSKECFRAGIFYQVLDMMLNELSTRFSEQKL</sequence>
<reference evidence="1 2" key="1">
    <citation type="submission" date="2015-08" db="EMBL/GenBank/DDBJ databases">
        <title>The genome of the Asian arowana (Scleropages formosus).</title>
        <authorList>
            <person name="Tan M.H."/>
            <person name="Gan H.M."/>
            <person name="Croft L.J."/>
            <person name="Austin C.M."/>
        </authorList>
    </citation>
    <scope>NUCLEOTIDE SEQUENCE [LARGE SCALE GENOMIC DNA]</scope>
    <source>
        <strain evidence="1">Aro1</strain>
    </source>
</reference>
<accession>A0A0N8JV59</accession>
<dbReference type="EMBL" id="JARO02017164">
    <property type="protein sequence ID" value="KPP57225.1"/>
    <property type="molecule type" value="Genomic_DNA"/>
</dbReference>
<evidence type="ECO:0000313" key="2">
    <source>
        <dbReference type="Proteomes" id="UP000034805"/>
    </source>
</evidence>
<organism evidence="1 2">
    <name type="scientific">Scleropages formosus</name>
    <name type="common">Asian bonytongue</name>
    <name type="synonym">Osteoglossum formosum</name>
    <dbReference type="NCBI Taxonomy" id="113540"/>
    <lineage>
        <taxon>Eukaryota</taxon>
        <taxon>Metazoa</taxon>
        <taxon>Chordata</taxon>
        <taxon>Craniata</taxon>
        <taxon>Vertebrata</taxon>
        <taxon>Euteleostomi</taxon>
        <taxon>Actinopterygii</taxon>
        <taxon>Neopterygii</taxon>
        <taxon>Teleostei</taxon>
        <taxon>Osteoglossocephala</taxon>
        <taxon>Osteoglossomorpha</taxon>
        <taxon>Osteoglossiformes</taxon>
        <taxon>Osteoglossidae</taxon>
        <taxon>Scleropages</taxon>
    </lineage>
</organism>
<gene>
    <name evidence="1" type="ORF">Z043_125074</name>
</gene>
<name>A0A0N8JV59_SCLFO</name>